<organism evidence="4 5">
    <name type="scientific">Agaricus bisporus var. burnettii</name>
    <dbReference type="NCBI Taxonomy" id="192524"/>
    <lineage>
        <taxon>Eukaryota</taxon>
        <taxon>Fungi</taxon>
        <taxon>Dikarya</taxon>
        <taxon>Basidiomycota</taxon>
        <taxon>Agaricomycotina</taxon>
        <taxon>Agaricomycetes</taxon>
        <taxon>Agaricomycetidae</taxon>
        <taxon>Agaricales</taxon>
        <taxon>Agaricineae</taxon>
        <taxon>Agaricaceae</taxon>
        <taxon>Agaricus</taxon>
    </lineage>
</organism>
<evidence type="ECO:0000256" key="1">
    <source>
        <dbReference type="SAM" id="Coils"/>
    </source>
</evidence>
<dbReference type="EMBL" id="JABXXO010000003">
    <property type="protein sequence ID" value="KAF7782503.1"/>
    <property type="molecule type" value="Genomic_DNA"/>
</dbReference>
<evidence type="ECO:0000313" key="4">
    <source>
        <dbReference type="EMBL" id="KAF7782503.1"/>
    </source>
</evidence>
<feature type="region of interest" description="Disordered" evidence="2">
    <location>
        <begin position="1000"/>
        <end position="1023"/>
    </location>
</feature>
<dbReference type="AlphaFoldDB" id="A0A8H7F862"/>
<feature type="region of interest" description="Disordered" evidence="2">
    <location>
        <begin position="1148"/>
        <end position="1203"/>
    </location>
</feature>
<reference evidence="4 5" key="1">
    <citation type="journal article" name="Sci. Rep.">
        <title>Telomere-to-telomere assembled and centromere annotated genomes of the two main subspecies of the button mushroom Agaricus bisporus reveal especially polymorphic chromosome ends.</title>
        <authorList>
            <person name="Sonnenberg A.S.M."/>
            <person name="Sedaghat-Telgerd N."/>
            <person name="Lavrijssen B."/>
            <person name="Ohm R.A."/>
            <person name="Hendrickx P.M."/>
            <person name="Scholtmeijer K."/>
            <person name="Baars J.J.P."/>
            <person name="van Peer A."/>
        </authorList>
    </citation>
    <scope>NUCLEOTIDE SEQUENCE [LARGE SCALE GENOMIC DNA]</scope>
    <source>
        <strain evidence="4 5">H119_p4</strain>
    </source>
</reference>
<name>A0A8H7F862_AGABI</name>
<feature type="region of interest" description="Disordered" evidence="2">
    <location>
        <begin position="939"/>
        <end position="969"/>
    </location>
</feature>
<evidence type="ECO:0000256" key="2">
    <source>
        <dbReference type="SAM" id="MobiDB-lite"/>
    </source>
</evidence>
<evidence type="ECO:0000313" key="5">
    <source>
        <dbReference type="Proteomes" id="UP000629468"/>
    </source>
</evidence>
<gene>
    <name evidence="4" type="ORF">Agabi119p4_1879</name>
</gene>
<protein>
    <recommendedName>
        <fullName evidence="6">Telomere replication protein EST3</fullName>
    </recommendedName>
</protein>
<proteinExistence type="predicted"/>
<feature type="transmembrane region" description="Helical" evidence="3">
    <location>
        <begin position="328"/>
        <end position="349"/>
    </location>
</feature>
<comment type="caution">
    <text evidence="4">The sequence shown here is derived from an EMBL/GenBank/DDBJ whole genome shotgun (WGS) entry which is preliminary data.</text>
</comment>
<feature type="transmembrane region" description="Helical" evidence="3">
    <location>
        <begin position="495"/>
        <end position="511"/>
    </location>
</feature>
<accession>A0A8H7F862</accession>
<evidence type="ECO:0008006" key="6">
    <source>
        <dbReference type="Google" id="ProtNLM"/>
    </source>
</evidence>
<sequence length="1203" mass="133483">MSTALQPWIQDYVVGVAEQYGADYFNAPRHAKWKTVQIIEILHGGTEEQGSNIWARVSDSSRTITMKFTPEAAAEYLRMSQNKRLAQHQTAMIRIKDFKMFFGRVVVQGSKMTANDTIALECECAKPNGNFDEKKVGNPQDITTHRDIQGWIEGLRRGGGDGNVLKLRKEKERGEEREQGTTRNVENVQQTLDVVTVRKPEVVEPAPRKTGWKAKMPLFYEIPPEVMASLAALPVEGELDTQLTTEVDDGRSSEPLSDWRAGGTAKDESWCQRQMRRSRSRSRWWRDWAGSGRRCARAEVRRWCTASWRRCWVEASVGKDESAGRRLFVVRLFTFLSLLLLPSTALSAFRHAHTTSLLPARSGRLLLMSVSLAGFSAVSFQNPFTELASLLVGNGDIRSVLGLLVFLIVSLVLAYLTNPSENSFRAYLTEQSFRHHLSRLDDSCDDVSTKLTQTVSRITSLKRSHADTTHVLPFDGSFPFHFANRASISLRTPKHVFHSFGLFTVAAMIPLPKSSLRNDHHGVMISDSWYIGAFGKWWRGGILETWYQDVISRSKDEESWSSGILSMKSLDILHGFPGSTAKSGLPHAFTNGSPPRLRKISKSLPVAPRSSTPPPLPKSALLPLHTHRTMPLASEQRQLAPASHHAPVQTQHQPCNISESDAVSSSQSPSTLFDQSPRIAHVLEQISASKSSLADLRAQLHDCQTSTSQTRALLQEEVNSFRERKKADDSGKLEIKSRTKTLEDTKRSAEAVKREADKKLKAVQSTRDHASRRMQSLDQEMVELQTQMVADGEILRNSKDEICSSEQELLDDLECKKQEIKDTEDIIATFNQRARVLEDRLSDEREKIRSKKAILENRKIKLLQSSDSTTQNKLELDSTANFALYHAQSTFGPHQAFDSYAAPQSSYDLYATKHSPTDGASSASILSIASPTGQSLIPSGLISSLDGPDSPGITQSVPSDAKSYLDKDDSDKHGLYHDNYIAPMSYDPFSLPLTATLPNPTVPSSKRSPLEEHLYPGTSEDSQWPMSFPADSSVLVDPEHPEGETNVQQASLGWFTASSKDRLKKGLNPDAKEFSLFKGPSTTPHLLSSFDNLNPNGIGPSMLTSTSSTNESLFLRAFAPSPAEREALQRALSVANTSFERLPSLSDVGSIPSSPSHVHAAANPQTKKILPSWLPSLPRSRKPQFSPWGDEDPLSNKDNAAKA</sequence>
<feature type="coiled-coil region" evidence="1">
    <location>
        <begin position="742"/>
        <end position="858"/>
    </location>
</feature>
<feature type="compositionally biased region" description="Polar residues" evidence="2">
    <location>
        <begin position="648"/>
        <end position="673"/>
    </location>
</feature>
<feature type="transmembrane region" description="Helical" evidence="3">
    <location>
        <begin position="361"/>
        <end position="380"/>
    </location>
</feature>
<keyword evidence="3" id="KW-0472">Membrane</keyword>
<evidence type="ECO:0000256" key="3">
    <source>
        <dbReference type="SAM" id="Phobius"/>
    </source>
</evidence>
<feature type="transmembrane region" description="Helical" evidence="3">
    <location>
        <begin position="400"/>
        <end position="417"/>
    </location>
</feature>
<feature type="region of interest" description="Disordered" evidence="2">
    <location>
        <begin position="634"/>
        <end position="673"/>
    </location>
</feature>
<keyword evidence="1" id="KW-0175">Coiled coil</keyword>
<keyword evidence="3" id="KW-0812">Transmembrane</keyword>
<keyword evidence="3" id="KW-1133">Transmembrane helix</keyword>
<dbReference type="Proteomes" id="UP000629468">
    <property type="component" value="Unassembled WGS sequence"/>
</dbReference>